<organism evidence="6 7">
    <name type="scientific">Astyanax mexicanus</name>
    <name type="common">Blind cave fish</name>
    <name type="synonym">Astyanax fasciatus mexicanus</name>
    <dbReference type="NCBI Taxonomy" id="7994"/>
    <lineage>
        <taxon>Eukaryota</taxon>
        <taxon>Metazoa</taxon>
        <taxon>Chordata</taxon>
        <taxon>Craniata</taxon>
        <taxon>Vertebrata</taxon>
        <taxon>Euteleostomi</taxon>
        <taxon>Actinopterygii</taxon>
        <taxon>Neopterygii</taxon>
        <taxon>Teleostei</taxon>
        <taxon>Ostariophysi</taxon>
        <taxon>Characiformes</taxon>
        <taxon>Characoidei</taxon>
        <taxon>Acestrorhamphidae</taxon>
        <taxon>Acestrorhamphinae</taxon>
        <taxon>Astyanax</taxon>
    </lineage>
</organism>
<dbReference type="Pfam" id="PF22938">
    <property type="entry name" value="Integrase_p58_C"/>
    <property type="match status" value="1"/>
</dbReference>
<dbReference type="GO" id="GO:0003676">
    <property type="term" value="F:nucleic acid binding"/>
    <property type="evidence" value="ECO:0007669"/>
    <property type="project" value="InterPro"/>
</dbReference>
<feature type="domain" description="Integrase catalytic" evidence="5">
    <location>
        <begin position="1"/>
        <end position="75"/>
    </location>
</feature>
<accession>A0A8B9H0C2</accession>
<dbReference type="GO" id="GO:0004523">
    <property type="term" value="F:RNA-DNA hybrid ribonuclease activity"/>
    <property type="evidence" value="ECO:0007669"/>
    <property type="project" value="UniProtKB-EC"/>
</dbReference>
<evidence type="ECO:0000256" key="2">
    <source>
        <dbReference type="ARBA" id="ARBA00012180"/>
    </source>
</evidence>
<dbReference type="InterPro" id="IPR041577">
    <property type="entry name" value="RT_RNaseH_2"/>
</dbReference>
<dbReference type="PANTHER" id="PTHR37984">
    <property type="entry name" value="PROTEIN CBG26694"/>
    <property type="match status" value="1"/>
</dbReference>
<comment type="similarity">
    <text evidence="1">Belongs to the beta type-B retroviral polymerase family. HERV class-II K(HML-2) pol subfamily.</text>
</comment>
<dbReference type="EC" id="3.1.26.4" evidence="2"/>
<dbReference type="InterPro" id="IPR043128">
    <property type="entry name" value="Rev_trsase/Diguanyl_cyclase"/>
</dbReference>
<dbReference type="InterPro" id="IPR043502">
    <property type="entry name" value="DNA/RNA_pol_sf"/>
</dbReference>
<dbReference type="PROSITE" id="PS50994">
    <property type="entry name" value="INTEGRASE"/>
    <property type="match status" value="1"/>
</dbReference>
<dbReference type="PROSITE" id="PS50878">
    <property type="entry name" value="RT_POL"/>
    <property type="match status" value="1"/>
</dbReference>
<dbReference type="Ensembl" id="ENSAMXT00005005027.1">
    <property type="protein sequence ID" value="ENSAMXP00005004403.1"/>
    <property type="gene ID" value="ENSAMXG00005002722.1"/>
</dbReference>
<dbReference type="Gene3D" id="3.30.420.10">
    <property type="entry name" value="Ribonuclease H-like superfamily/Ribonuclease H"/>
    <property type="match status" value="1"/>
</dbReference>
<dbReference type="PANTHER" id="PTHR37984:SF5">
    <property type="entry name" value="PROTEIN NYNRIN-LIKE"/>
    <property type="match status" value="1"/>
</dbReference>
<dbReference type="InterPro" id="IPR036397">
    <property type="entry name" value="RNaseH_sf"/>
</dbReference>
<evidence type="ECO:0000256" key="1">
    <source>
        <dbReference type="ARBA" id="ARBA00010879"/>
    </source>
</evidence>
<dbReference type="InterPro" id="IPR050951">
    <property type="entry name" value="Retrovirus_Pol_polyprotein"/>
</dbReference>
<dbReference type="InterPro" id="IPR012337">
    <property type="entry name" value="RNaseH-like_sf"/>
</dbReference>
<dbReference type="Pfam" id="PF00078">
    <property type="entry name" value="RVT_1"/>
    <property type="match status" value="1"/>
</dbReference>
<evidence type="ECO:0000313" key="7">
    <source>
        <dbReference type="Proteomes" id="UP000694621"/>
    </source>
</evidence>
<dbReference type="Gene3D" id="3.30.70.270">
    <property type="match status" value="2"/>
</dbReference>
<dbReference type="AlphaFoldDB" id="A0A8B9H0C2"/>
<dbReference type="Proteomes" id="UP000694621">
    <property type="component" value="Unplaced"/>
</dbReference>
<proteinExistence type="inferred from homology"/>
<sequence>MKLLAVKHHLSSSYHPESQGALERFHQTLKTMLRTYCQDSEKEWDEGIPFLLFAVRETVQESLGFSPSQLVFGHTVRGPLKLLREKLVSDNCESINLLDYVSSFRERLFQACEVAKASLATTQSQMKARFDKKSVKREFKCGDQVLVLLPIPGSALCAKFSGPYTVERKLSETDYIIHTPDRQRKTRVCHINMLKPYVQRGKQNAPSVKPVTVATMLEKSDHSVDDDLPFRDSLIFSPHLPNSAILSNLDAHLMHLSEEERHDVVKLINDYSCLFSDVPSQTNVLSHDIDVQGHLPIKQHAYRVNPMKRQQMQNEVQYLLENDLATPSVSSWSSPCLLVPKPDGTNRFCTDYRKVNSVTKPDSFPLPRMEDCIDRVGTAKFVTKLDLLKGYWQVPLTPAAAEISAFVTPDSFLQYSVMPFGLRNAPATFQRLMWKVLANVKNCEAYLDDLVSYSETWEEHLKILRTVFERLKEASLTLNLAKCEFGKARVSYLGKQVGQGEVRPLEAKTQAILDFKVPTTKRDLRRFLGMAGYYRGFCKNFATVVAPLTNLLKKDRTMIWTVECDYAFNSVKTLLCNTPVLVAPDFSKPFKLEVDASASGAGAVL</sequence>
<dbReference type="Pfam" id="PF17919">
    <property type="entry name" value="RT_RNaseH_2"/>
    <property type="match status" value="1"/>
</dbReference>
<keyword evidence="3" id="KW-0511">Multifunctional enzyme</keyword>
<dbReference type="CDD" id="cd01647">
    <property type="entry name" value="RT_LTR"/>
    <property type="match status" value="1"/>
</dbReference>
<dbReference type="InterPro" id="IPR054465">
    <property type="entry name" value="Integrase_p58-like_C"/>
</dbReference>
<evidence type="ECO:0000259" key="5">
    <source>
        <dbReference type="PROSITE" id="PS50994"/>
    </source>
</evidence>
<reference evidence="6" key="1">
    <citation type="submission" date="2025-08" db="UniProtKB">
        <authorList>
            <consortium name="Ensembl"/>
        </authorList>
    </citation>
    <scope>IDENTIFICATION</scope>
</reference>
<dbReference type="FunFam" id="3.30.70.270:FF:000115">
    <property type="entry name" value="Polyprotein of retroviral origin, putative"/>
    <property type="match status" value="1"/>
</dbReference>
<dbReference type="SUPFAM" id="SSF56672">
    <property type="entry name" value="DNA/RNA polymerases"/>
    <property type="match status" value="1"/>
</dbReference>
<evidence type="ECO:0000259" key="4">
    <source>
        <dbReference type="PROSITE" id="PS50878"/>
    </source>
</evidence>
<evidence type="ECO:0000313" key="6">
    <source>
        <dbReference type="Ensembl" id="ENSAMXP00005004403.1"/>
    </source>
</evidence>
<name>A0A8B9H0C2_ASTMX</name>
<dbReference type="Gene3D" id="3.10.10.10">
    <property type="entry name" value="HIV Type 1 Reverse Transcriptase, subunit A, domain 1"/>
    <property type="match status" value="1"/>
</dbReference>
<evidence type="ECO:0000256" key="3">
    <source>
        <dbReference type="ARBA" id="ARBA00023268"/>
    </source>
</evidence>
<feature type="domain" description="Reverse transcriptase" evidence="4">
    <location>
        <begin position="320"/>
        <end position="497"/>
    </location>
</feature>
<dbReference type="SUPFAM" id="SSF53098">
    <property type="entry name" value="Ribonuclease H-like"/>
    <property type="match status" value="1"/>
</dbReference>
<protein>
    <recommendedName>
        <fullName evidence="2">ribonuclease H</fullName>
        <ecNumber evidence="2">3.1.26.4</ecNumber>
    </recommendedName>
</protein>
<dbReference type="GO" id="GO:0015074">
    <property type="term" value="P:DNA integration"/>
    <property type="evidence" value="ECO:0007669"/>
    <property type="project" value="InterPro"/>
</dbReference>
<dbReference type="InterPro" id="IPR001584">
    <property type="entry name" value="Integrase_cat-core"/>
</dbReference>
<dbReference type="InterPro" id="IPR000477">
    <property type="entry name" value="RT_dom"/>
</dbReference>